<reference evidence="1" key="1">
    <citation type="submission" date="2010-03" db="EMBL/GenBank/DDBJ databases">
        <title>Annotation of Blastomyces dermatitidis strain ATCC 18188.</title>
        <authorList>
            <consortium name="The Broad Institute Genome Sequencing Platform"/>
            <consortium name="Broad Institute Genome Sequencing Center for Infectious Disease."/>
            <person name="Cuomo C."/>
            <person name="Klein B."/>
            <person name="Sullivan T."/>
            <person name="Heitman J."/>
            <person name="Young S."/>
            <person name="Zeng Q."/>
            <person name="Gargeya S."/>
            <person name="Alvarado L."/>
            <person name="Berlin A.M."/>
            <person name="Chapman S.B."/>
            <person name="Chen Z."/>
            <person name="Freedman E."/>
            <person name="Gellesch M."/>
            <person name="Goldberg J."/>
            <person name="Griggs A."/>
            <person name="Gujja S."/>
            <person name="Heilman E."/>
            <person name="Heiman D."/>
            <person name="Howarth C."/>
            <person name="Mehta T."/>
            <person name="Neiman D."/>
            <person name="Pearson M."/>
            <person name="Roberts A."/>
            <person name="Saif S."/>
            <person name="Shea T."/>
            <person name="Shenoy N."/>
            <person name="Sisk P."/>
            <person name="Stolte C."/>
            <person name="Sykes S."/>
            <person name="White J."/>
            <person name="Yandava C."/>
            <person name="Haas B."/>
            <person name="Nusbaum C."/>
            <person name="Birren B."/>
        </authorList>
    </citation>
    <scope>NUCLEOTIDE SEQUENCE [LARGE SCALE GENOMIC DNA]</scope>
    <source>
        <strain evidence="1">ATCC 18188</strain>
    </source>
</reference>
<dbReference type="AlphaFoldDB" id="F2TS86"/>
<sequence length="130" mass="14803">MTQRQTRGNNVKGDRGAAVFDKRQDRSVRCVIAQVVVAPVHQLLCTLRPKNAKLLCPDETPKSIVVGRAALAPELIGHGFLSRFHWFCSEVSCPFWCNRNRRRPWYGPNRQKGAHRSNMLRNYVCVAQTS</sequence>
<proteinExistence type="predicted"/>
<name>F2TS86_AJEDA</name>
<dbReference type="Proteomes" id="UP000007802">
    <property type="component" value="Unassembled WGS sequence"/>
</dbReference>
<protein>
    <submittedName>
        <fullName evidence="1">Uncharacterized protein</fullName>
    </submittedName>
</protein>
<dbReference type="EMBL" id="GG749516">
    <property type="protein sequence ID" value="EGE86099.2"/>
    <property type="molecule type" value="Genomic_DNA"/>
</dbReference>
<evidence type="ECO:0000313" key="1">
    <source>
        <dbReference type="EMBL" id="EGE86099.2"/>
    </source>
</evidence>
<gene>
    <name evidence="1" type="ORF">BDDG_09044</name>
</gene>
<accession>F2TS86</accession>
<organism evidence="1">
    <name type="scientific">Ajellomyces dermatitidis (strain ATCC 18188 / CBS 674.68)</name>
    <name type="common">Blastomyces dermatitidis</name>
    <dbReference type="NCBI Taxonomy" id="653446"/>
    <lineage>
        <taxon>Eukaryota</taxon>
        <taxon>Fungi</taxon>
        <taxon>Dikarya</taxon>
        <taxon>Ascomycota</taxon>
        <taxon>Pezizomycotina</taxon>
        <taxon>Eurotiomycetes</taxon>
        <taxon>Eurotiomycetidae</taxon>
        <taxon>Onygenales</taxon>
        <taxon>Ajellomycetaceae</taxon>
        <taxon>Blastomyces</taxon>
    </lineage>
</organism>
<dbReference type="HOGENOM" id="CLU_1239835_0_0_1"/>